<dbReference type="PROSITE" id="PS00028">
    <property type="entry name" value="ZINC_FINGER_C2H2_1"/>
    <property type="match status" value="2"/>
</dbReference>
<dbReference type="GO" id="GO:0001227">
    <property type="term" value="F:DNA-binding transcription repressor activity, RNA polymerase II-specific"/>
    <property type="evidence" value="ECO:0007669"/>
    <property type="project" value="TreeGrafter"/>
</dbReference>
<dbReference type="SUPFAM" id="SSF57667">
    <property type="entry name" value="beta-beta-alpha zinc fingers"/>
    <property type="match status" value="1"/>
</dbReference>
<dbReference type="GO" id="GO:0005654">
    <property type="term" value="C:nucleoplasm"/>
    <property type="evidence" value="ECO:0007669"/>
    <property type="project" value="TreeGrafter"/>
</dbReference>
<feature type="compositionally biased region" description="Low complexity" evidence="10">
    <location>
        <begin position="251"/>
        <end position="265"/>
    </location>
</feature>
<reference evidence="12 13" key="1">
    <citation type="submission" date="2016-08" db="EMBL/GenBank/DDBJ databases">
        <title>Whole genome shotgun sequence of Pichia membranifaciens KS47-1.</title>
        <authorList>
            <person name="Konishi M."/>
            <person name="Ishida M."/>
            <person name="Arakawa T."/>
            <person name="Kato Y."/>
            <person name="Horiuchi J."/>
        </authorList>
    </citation>
    <scope>NUCLEOTIDE SEQUENCE [LARGE SCALE GENOMIC DNA]</scope>
    <source>
        <strain evidence="12 13">KS47-1</strain>
    </source>
</reference>
<feature type="region of interest" description="Disordered" evidence="10">
    <location>
        <begin position="1"/>
        <end position="76"/>
    </location>
</feature>
<accession>A0A1Q2YI33</accession>
<keyword evidence="2" id="KW-0479">Metal-binding</keyword>
<feature type="compositionally biased region" description="Polar residues" evidence="10">
    <location>
        <begin position="330"/>
        <end position="339"/>
    </location>
</feature>
<evidence type="ECO:0000256" key="7">
    <source>
        <dbReference type="ARBA" id="ARBA00023163"/>
    </source>
</evidence>
<protein>
    <recommendedName>
        <fullName evidence="11">C2H2-type domain-containing protein</fullName>
    </recommendedName>
</protein>
<dbReference type="Proteomes" id="UP000186136">
    <property type="component" value="Unassembled WGS sequence"/>
</dbReference>
<dbReference type="PANTHER" id="PTHR24399">
    <property type="entry name" value="ZINC FINGER AND BTB DOMAIN-CONTAINING"/>
    <property type="match status" value="1"/>
</dbReference>
<feature type="compositionally biased region" description="Low complexity" evidence="10">
    <location>
        <begin position="122"/>
        <end position="138"/>
    </location>
</feature>
<dbReference type="Gene3D" id="3.30.160.60">
    <property type="entry name" value="Classic Zinc Finger"/>
    <property type="match status" value="2"/>
</dbReference>
<dbReference type="PANTHER" id="PTHR24399:SF70">
    <property type="entry name" value="C2H2-TYPE DOMAIN-CONTAINING PROTEIN"/>
    <property type="match status" value="1"/>
</dbReference>
<evidence type="ECO:0000256" key="2">
    <source>
        <dbReference type="ARBA" id="ARBA00022723"/>
    </source>
</evidence>
<evidence type="ECO:0000256" key="1">
    <source>
        <dbReference type="ARBA" id="ARBA00004123"/>
    </source>
</evidence>
<sequence length="593" mass="67166">MMSSQLPQEHKAYYYPSKANQYRNPNFQSPPLVQSIDQYLVKQQQMPSQSQQQQQQQQQADSSPQIQPDQTRSQHQLHHLPQMYQPNQTAMAAAQAAAYSYQTPAQQYNNYTTVNELQYQQQQQQQQQQLPPIQQLQQNRTPSPPQQPKLSSSIQPLHNQYYPPQSQYQPQNLSPIQSQPHKYQPQGSFVSDDLQQPIGNPAASANASLSHQPTLSRVQTYPHSQSLQPLQQINNHMYQTDSYYPSESVATQLQNPQQHTPQHTPQQPPQQPQQQQIQAQDYSSSFLPSNSDLNNIGITSSVKRSNPAAASTIANSSSINVPSQSSAISTMRSQNTSANSIPSQYTSLIPPDNQQVSYHQVHVIPQQVQQSQNYGYYQQLDANHHDSSSYAPQYNAAIHPEVYHVNNYSHNAYNNPPTEPATYATSTAPSTRNTTVIGVIDNGVVYDSSNMNDPNLANPMSVPMSISAEGSVSSNLAFSEDMYVKRRNTHPIIISSKSVKKNRICPLCRKVFNRPSGLKTHMHIHTGEKPYRCDWPGCGKYFSVRSNMIRHNKIHKRYEWKNDPKNNNSEDGSFDDSINEDHKHVFMNSRKTT</sequence>
<comment type="subcellular location">
    <subcellularLocation>
        <location evidence="1">Nucleus</location>
    </subcellularLocation>
</comment>
<gene>
    <name evidence="12" type="ORF">PMKS-002621</name>
</gene>
<dbReference type="InterPro" id="IPR036236">
    <property type="entry name" value="Znf_C2H2_sf"/>
</dbReference>
<evidence type="ECO:0000256" key="9">
    <source>
        <dbReference type="PROSITE-ProRule" id="PRU00042"/>
    </source>
</evidence>
<keyword evidence="8" id="KW-0539">Nucleus</keyword>
<comment type="caution">
    <text evidence="12">The sequence shown here is derived from an EMBL/GenBank/DDBJ whole genome shotgun (WGS) entry which is preliminary data.</text>
</comment>
<evidence type="ECO:0000256" key="8">
    <source>
        <dbReference type="ARBA" id="ARBA00023242"/>
    </source>
</evidence>
<dbReference type="GO" id="GO:0000978">
    <property type="term" value="F:RNA polymerase II cis-regulatory region sequence-specific DNA binding"/>
    <property type="evidence" value="ECO:0007669"/>
    <property type="project" value="TreeGrafter"/>
</dbReference>
<keyword evidence="4 9" id="KW-0863">Zinc-finger</keyword>
<name>A0A1Q2YI33_9ASCO</name>
<dbReference type="FunFam" id="3.30.160.60:FF:000690">
    <property type="entry name" value="Zinc finger protein 354C"/>
    <property type="match status" value="1"/>
</dbReference>
<evidence type="ECO:0000313" key="12">
    <source>
        <dbReference type="EMBL" id="GAV29141.1"/>
    </source>
</evidence>
<feature type="region of interest" description="Disordered" evidence="10">
    <location>
        <begin position="560"/>
        <end position="593"/>
    </location>
</feature>
<keyword evidence="13" id="KW-1185">Reference proteome</keyword>
<evidence type="ECO:0000256" key="6">
    <source>
        <dbReference type="ARBA" id="ARBA00023015"/>
    </source>
</evidence>
<feature type="region of interest" description="Disordered" evidence="10">
    <location>
        <begin position="122"/>
        <end position="223"/>
    </location>
</feature>
<dbReference type="SMART" id="SM00355">
    <property type="entry name" value="ZnF_C2H2"/>
    <property type="match status" value="2"/>
</dbReference>
<dbReference type="InterPro" id="IPR013087">
    <property type="entry name" value="Znf_C2H2_type"/>
</dbReference>
<feature type="compositionally biased region" description="Low complexity" evidence="10">
    <location>
        <begin position="311"/>
        <end position="329"/>
    </location>
</feature>
<dbReference type="GO" id="GO:0008270">
    <property type="term" value="F:zinc ion binding"/>
    <property type="evidence" value="ECO:0007669"/>
    <property type="project" value="UniProtKB-KW"/>
</dbReference>
<dbReference type="PROSITE" id="PS50157">
    <property type="entry name" value="ZINC_FINGER_C2H2_2"/>
    <property type="match status" value="2"/>
</dbReference>
<keyword evidence="7" id="KW-0804">Transcription</keyword>
<feature type="region of interest" description="Disordered" evidence="10">
    <location>
        <begin position="311"/>
        <end position="339"/>
    </location>
</feature>
<dbReference type="AlphaFoldDB" id="A0A1Q2YI33"/>
<evidence type="ECO:0000256" key="5">
    <source>
        <dbReference type="ARBA" id="ARBA00022833"/>
    </source>
</evidence>
<keyword evidence="5" id="KW-0862">Zinc</keyword>
<dbReference type="Pfam" id="PF00096">
    <property type="entry name" value="zf-C2H2"/>
    <property type="match status" value="2"/>
</dbReference>
<evidence type="ECO:0000313" key="13">
    <source>
        <dbReference type="Proteomes" id="UP000186136"/>
    </source>
</evidence>
<feature type="domain" description="C2H2-type" evidence="11">
    <location>
        <begin position="503"/>
        <end position="530"/>
    </location>
</feature>
<dbReference type="EMBL" id="BDGI01000102">
    <property type="protein sequence ID" value="GAV29141.1"/>
    <property type="molecule type" value="Genomic_DNA"/>
</dbReference>
<evidence type="ECO:0000256" key="3">
    <source>
        <dbReference type="ARBA" id="ARBA00022737"/>
    </source>
</evidence>
<dbReference type="OrthoDB" id="6077919at2759"/>
<feature type="compositionally biased region" description="Polar residues" evidence="10">
    <location>
        <begin position="281"/>
        <end position="291"/>
    </location>
</feature>
<keyword evidence="6" id="KW-0805">Transcription regulation</keyword>
<evidence type="ECO:0000256" key="10">
    <source>
        <dbReference type="SAM" id="MobiDB-lite"/>
    </source>
</evidence>
<feature type="domain" description="C2H2-type" evidence="11">
    <location>
        <begin position="531"/>
        <end position="555"/>
    </location>
</feature>
<evidence type="ECO:0000256" key="4">
    <source>
        <dbReference type="ARBA" id="ARBA00022771"/>
    </source>
</evidence>
<feature type="region of interest" description="Disordered" evidence="10">
    <location>
        <begin position="247"/>
        <end position="291"/>
    </location>
</feature>
<organism evidence="12 13">
    <name type="scientific">Pichia membranifaciens</name>
    <dbReference type="NCBI Taxonomy" id="4926"/>
    <lineage>
        <taxon>Eukaryota</taxon>
        <taxon>Fungi</taxon>
        <taxon>Dikarya</taxon>
        <taxon>Ascomycota</taxon>
        <taxon>Saccharomycotina</taxon>
        <taxon>Pichiomycetes</taxon>
        <taxon>Pichiales</taxon>
        <taxon>Pichiaceae</taxon>
        <taxon>Pichia</taxon>
    </lineage>
</organism>
<feature type="compositionally biased region" description="Polar residues" evidence="10">
    <location>
        <begin position="18"/>
        <end position="37"/>
    </location>
</feature>
<feature type="compositionally biased region" description="Polar residues" evidence="10">
    <location>
        <begin position="172"/>
        <end position="223"/>
    </location>
</feature>
<proteinExistence type="predicted"/>
<keyword evidence="3" id="KW-0677">Repeat</keyword>
<feature type="compositionally biased region" description="Low complexity" evidence="10">
    <location>
        <begin position="43"/>
        <end position="70"/>
    </location>
</feature>
<feature type="compositionally biased region" description="Low complexity" evidence="10">
    <location>
        <begin position="148"/>
        <end position="171"/>
    </location>
</feature>
<evidence type="ECO:0000259" key="11">
    <source>
        <dbReference type="PROSITE" id="PS50157"/>
    </source>
</evidence>